<sequence length="195" mass="21461">MKKLIMSLAAILVATPAIAGDVDYSANSQAKSWNLFGEEKARFTGKVTDAICGLTGDCPDDCGGGDRQMVVIREDDDRMFLANKNGQPIFSGAAYDLAKYCGQMVEVDGLLVGDSDITPGLESKLLQIQLIRPIEDKDFAKTNNFTKVWAKKYPEAKGKGPWFRRDPAIKAQIEKTGYFGLGHEVDEKYLEENAE</sequence>
<dbReference type="AlphaFoldDB" id="A0A7X3LRJ0"/>
<comment type="caution">
    <text evidence="2">The sequence shown here is derived from an EMBL/GenBank/DDBJ whole genome shotgun (WGS) entry which is preliminary data.</text>
</comment>
<dbReference type="EMBL" id="WUMV01000001">
    <property type="protein sequence ID" value="MXN63773.1"/>
    <property type="molecule type" value="Genomic_DNA"/>
</dbReference>
<gene>
    <name evidence="2" type="ORF">GR183_02550</name>
</gene>
<proteinExistence type="predicted"/>
<keyword evidence="3" id="KW-1185">Reference proteome</keyword>
<dbReference type="Proteomes" id="UP000433101">
    <property type="component" value="Unassembled WGS sequence"/>
</dbReference>
<name>A0A7X3LRJ0_9HYPH</name>
<keyword evidence="1" id="KW-0732">Signal</keyword>
<organism evidence="2 3">
    <name type="scientific">Stappia sediminis</name>
    <dbReference type="NCBI Taxonomy" id="2692190"/>
    <lineage>
        <taxon>Bacteria</taxon>
        <taxon>Pseudomonadati</taxon>
        <taxon>Pseudomonadota</taxon>
        <taxon>Alphaproteobacteria</taxon>
        <taxon>Hyphomicrobiales</taxon>
        <taxon>Stappiaceae</taxon>
        <taxon>Stappia</taxon>
    </lineage>
</organism>
<evidence type="ECO:0000313" key="3">
    <source>
        <dbReference type="Proteomes" id="UP000433101"/>
    </source>
</evidence>
<evidence type="ECO:0000256" key="1">
    <source>
        <dbReference type="SAM" id="SignalP"/>
    </source>
</evidence>
<feature type="chain" id="PRO_5031021959" evidence="1">
    <location>
        <begin position="20"/>
        <end position="195"/>
    </location>
</feature>
<protein>
    <submittedName>
        <fullName evidence="2">Uncharacterized protein</fullName>
    </submittedName>
</protein>
<reference evidence="2 3" key="1">
    <citation type="submission" date="2019-12" db="EMBL/GenBank/DDBJ databases">
        <authorList>
            <person name="Li M."/>
        </authorList>
    </citation>
    <scope>NUCLEOTIDE SEQUENCE [LARGE SCALE GENOMIC DNA]</scope>
    <source>
        <strain evidence="2 3">GBMRC 2046</strain>
    </source>
</reference>
<evidence type="ECO:0000313" key="2">
    <source>
        <dbReference type="EMBL" id="MXN63773.1"/>
    </source>
</evidence>
<dbReference type="RefSeq" id="WP_160774005.1">
    <property type="nucleotide sequence ID" value="NZ_WUMV01000001.1"/>
</dbReference>
<accession>A0A7X3LRJ0</accession>
<feature type="signal peptide" evidence="1">
    <location>
        <begin position="1"/>
        <end position="19"/>
    </location>
</feature>